<dbReference type="EMBL" id="BMAU01021383">
    <property type="protein sequence ID" value="GFY28253.1"/>
    <property type="molecule type" value="Genomic_DNA"/>
</dbReference>
<sequence length="263" mass="29358">MAQLEFYYYYGGYLDGCDYPSSMQDVQKAEDSLKEALKIHTGDGGVAYAPRSTVTSNQGPRNLSRQRDRFLRPSLALALSTIHPGDASPNNSGGLRKRFEGSLYLFRIGTQVITCLDSTSDRKRARGTTEYRLLKGGGAKGVDLSGREAFFGGDGAEPNDSFGVGRGCWEFVAPVPCTRMFFDCSRAFGDGPHHFEPSDEDDPPLTNTPHQREDVRALDRLNMHRFPTWRVFSGTRLELMTRQPRPDGLTTRLPWPPFIPKSL</sequence>
<evidence type="ECO:0000313" key="1">
    <source>
        <dbReference type="EMBL" id="GFY28253.1"/>
    </source>
</evidence>
<name>A0A8X6W4P8_TRICX</name>
<evidence type="ECO:0000313" key="2">
    <source>
        <dbReference type="Proteomes" id="UP000887159"/>
    </source>
</evidence>
<accession>A0A8X6W4P8</accession>
<gene>
    <name evidence="1" type="ORF">TNCV_4395871</name>
</gene>
<organism evidence="1 2">
    <name type="scientific">Trichonephila clavipes</name>
    <name type="common">Golden silk orbweaver</name>
    <name type="synonym">Nephila clavipes</name>
    <dbReference type="NCBI Taxonomy" id="2585209"/>
    <lineage>
        <taxon>Eukaryota</taxon>
        <taxon>Metazoa</taxon>
        <taxon>Ecdysozoa</taxon>
        <taxon>Arthropoda</taxon>
        <taxon>Chelicerata</taxon>
        <taxon>Arachnida</taxon>
        <taxon>Araneae</taxon>
        <taxon>Araneomorphae</taxon>
        <taxon>Entelegynae</taxon>
        <taxon>Araneoidea</taxon>
        <taxon>Nephilidae</taxon>
        <taxon>Trichonephila</taxon>
    </lineage>
</organism>
<keyword evidence="2" id="KW-1185">Reference proteome</keyword>
<dbReference type="AlphaFoldDB" id="A0A8X6W4P8"/>
<comment type="caution">
    <text evidence="1">The sequence shown here is derived from an EMBL/GenBank/DDBJ whole genome shotgun (WGS) entry which is preliminary data.</text>
</comment>
<proteinExistence type="predicted"/>
<reference evidence="1" key="1">
    <citation type="submission" date="2020-08" db="EMBL/GenBank/DDBJ databases">
        <title>Multicomponent nature underlies the extraordinary mechanical properties of spider dragline silk.</title>
        <authorList>
            <person name="Kono N."/>
            <person name="Nakamura H."/>
            <person name="Mori M."/>
            <person name="Yoshida Y."/>
            <person name="Ohtoshi R."/>
            <person name="Malay A.D."/>
            <person name="Moran D.A.P."/>
            <person name="Tomita M."/>
            <person name="Numata K."/>
            <person name="Arakawa K."/>
        </authorList>
    </citation>
    <scope>NUCLEOTIDE SEQUENCE</scope>
</reference>
<dbReference type="Proteomes" id="UP000887159">
    <property type="component" value="Unassembled WGS sequence"/>
</dbReference>
<protein>
    <submittedName>
        <fullName evidence="1">Uncharacterized protein</fullName>
    </submittedName>
</protein>